<dbReference type="Proteomes" id="UP000030763">
    <property type="component" value="Unassembled WGS sequence"/>
</dbReference>
<dbReference type="InterPro" id="IPR003959">
    <property type="entry name" value="ATPase_AAA_core"/>
</dbReference>
<organism evidence="11 12">
    <name type="scientific">Eimeria maxima</name>
    <name type="common">Coccidian parasite</name>
    <dbReference type="NCBI Taxonomy" id="5804"/>
    <lineage>
        <taxon>Eukaryota</taxon>
        <taxon>Sar</taxon>
        <taxon>Alveolata</taxon>
        <taxon>Apicomplexa</taxon>
        <taxon>Conoidasida</taxon>
        <taxon>Coccidia</taxon>
        <taxon>Eucoccidiorida</taxon>
        <taxon>Eimeriorina</taxon>
        <taxon>Eimeriidae</taxon>
        <taxon>Eimeria</taxon>
    </lineage>
</organism>
<dbReference type="InterPro" id="IPR027417">
    <property type="entry name" value="P-loop_NTPase"/>
</dbReference>
<dbReference type="Gene3D" id="3.10.330.10">
    <property type="match status" value="1"/>
</dbReference>
<keyword evidence="6" id="KW-0472">Membrane</keyword>
<feature type="region of interest" description="Disordered" evidence="9">
    <location>
        <begin position="1706"/>
        <end position="1754"/>
    </location>
</feature>
<dbReference type="GeneID" id="25336141"/>
<dbReference type="GO" id="GO:0005778">
    <property type="term" value="C:peroxisomal membrane"/>
    <property type="evidence" value="ECO:0007669"/>
    <property type="project" value="TreeGrafter"/>
</dbReference>
<evidence type="ECO:0000259" key="10">
    <source>
        <dbReference type="SMART" id="SM00382"/>
    </source>
</evidence>
<feature type="compositionally biased region" description="Polar residues" evidence="9">
    <location>
        <begin position="1719"/>
        <end position="1729"/>
    </location>
</feature>
<sequence length="1806" mass="192838">MITSNMRLLHRPQQQKQQQKLQQQQQQMQQQQQQRQVPVSGHHLGIIVPLPAVHSCFVRLKGPPSATVLWRPQQHFCRVLQLQKLLTRETEALCDTIGPPPKILADIAASVGAPQLYVGWLGSGLGPAEAPLLEEAKTATTPAATAAAEDEESLAASVYVGISTALCSSLGLKKGERVIIAAVHVNVLEQQRQQKQQQLADSCFPTAVEVAPLSREDWDAVQLHAATLEEEVLQQIALCVPNQAFPLWLRNSPKPFFLRVCTPQLGGRDISSPGRGDIRGPIGTAEKGPAMWPPFLLLRQNTELHVRPLAQPAYRRALPSAAEKTEKWDPNKGNSTSSSRRDIVRVLPMPEEVTEDTGETHGGPRSVDVSCFCSCRSQEKPKDRVTWPYVCLLHPAHLEALQQQQQWLLPAIRSRCPSWDTEETVARLEELAAAAEGLVVVCVRGGPSREGFLKNCSSSSWNGGAALLLAAAASDVPLGCIRLPSFVRCLYGWCLSSRVTVEAVLQLPTLPACLLLTPIVSSAVVQPQAAGNMEKPGGGPHRHRSLTGCAAKETVAAALLAALLQTKDGSARILEAFFSLSNTKTSSSIDPASATGTAGATAADDFQSNAEHREGQHNLEAAVCAFSALLGHVLWDGAIVRVDIMLNAQDMNQLLTCNAAEAPREQQVQPQQQQQQQGIESAAVGLLTGIGTTQGSSLSTEDSEAPPQGSASGVSSFGKAGPVVGGPLVDSWLGEELQELEEGLGDLYVPLNADSAADGCKEGAPIKLASNPQSLQDAGDSERSPQLEEPLPLAGPHLLLANPRVLRAPEWAHLAKFCSDVEELSAESLWGPLSWKKTRDTVFHDCISLNRDSSRAGSAGPPGAPGWQEMKADDSGLVRVSVDVLISFNAADSGELPRATSGDTGEAPKQLFPLFSAAVPLAVAPLHTSQPFSALDTPARKEEFACVLLNSSLRSLIRQGRFTAEVTRPLVVCLGPGEEKTTAGDICLPLKMGSLPSPKETLCGLEQRRDSPVTGPQTEEHSDSSRIHGVKEQQFVLNPQAIETARRFWWLAPPSVWLRGPSALAAASDGSAGADTQLLQLLQQGCLEAPVAEILEAMPGIHQVSPSGPLAPLLLLSCSQGPFLPDFTRLRAFGDCPEALTRAVYRRLGAVRSSGRNAAHGHFDAVPAGGGTALERHLTRALNSLDYCTLLVCGPRGSGRSALCKSVCIDVTRQLGVFSKAQGERKAPDLISCRHVLHLPKELLCGDVLCFSAEEGGGGPTVAEARGATISAYLYDLIERVSGGVCSARSSLCVGVKEDLCYSSSRGQGIAPGRVVILATAVDASALHPLLSQPLLFGCSPVRIHCDTYVQRDPAVSHCLGTPLEAEEGEMWDIANHLEGYSLTDIHALVMRALGERLLSDPGGTSPSRSPGAVTLAEHFRSALGGFRPRATQGQSFIQCEKEELQDLLTLQRRYPVLLSASGTSVYQGVVLIGPPGCGKTHLALAAVGEAGIRCIHVKGPELLGKFIGASEAAVRDVFHRAQAAKPCAILFDEIEALATKRGGDTTGVTDRVVNQLLCYLDGIEERQVCFCGLPVTDSERMEVLTAAISTLNCNVSFDISTVGSMLPLTFSPADIQASVNQAQLYAVQEALAGSSTRENSSELKRATVSTQHIEAALQNCKASLSVQELQRYHRYCLPYLNKPYQERVEAIEHLFASASSALPDAGAVDRNEEDSKGTRSYSPYTQQAPGPGSDMASHCSFSSTSPDANGHKICTSDQESAAEANFQFASNETPLQLDGVAGPPKRGRRRIRDASKIAGNRVALM</sequence>
<feature type="region of interest" description="Disordered" evidence="9">
    <location>
        <begin position="318"/>
        <end position="343"/>
    </location>
</feature>
<feature type="compositionally biased region" description="Polar residues" evidence="9">
    <location>
        <begin position="690"/>
        <end position="700"/>
    </location>
</feature>
<reference evidence="11" key="1">
    <citation type="submission" date="2013-10" db="EMBL/GenBank/DDBJ databases">
        <title>Genomic analysis of the causative agents of coccidiosis in chickens.</title>
        <authorList>
            <person name="Reid A.J."/>
            <person name="Blake D."/>
            <person name="Billington K."/>
            <person name="Browne H."/>
            <person name="Dunn M."/>
            <person name="Hung S."/>
            <person name="Kawahara F."/>
            <person name="Miranda-Saavedra D."/>
            <person name="Mourier T."/>
            <person name="Nagra H."/>
            <person name="Otto T.D."/>
            <person name="Rawlings N."/>
            <person name="Sanchez A."/>
            <person name="Sanders M."/>
            <person name="Subramaniam C."/>
            <person name="Tay Y."/>
            <person name="Dear P."/>
            <person name="Doerig C."/>
            <person name="Gruber A."/>
            <person name="Parkinson J."/>
            <person name="Shirley M."/>
            <person name="Wan K.L."/>
            <person name="Berriman M."/>
            <person name="Tomley F."/>
            <person name="Pain A."/>
        </authorList>
    </citation>
    <scope>NUCLEOTIDE SEQUENCE [LARGE SCALE GENOMIC DNA]</scope>
    <source>
        <strain evidence="11">Weybridge</strain>
    </source>
</reference>
<evidence type="ECO:0000256" key="3">
    <source>
        <dbReference type="ARBA" id="ARBA00022741"/>
    </source>
</evidence>
<evidence type="ECO:0000256" key="9">
    <source>
        <dbReference type="SAM" id="MobiDB-lite"/>
    </source>
</evidence>
<feature type="region of interest" description="Disordered" evidence="9">
    <location>
        <begin position="1"/>
        <end position="35"/>
    </location>
</feature>
<evidence type="ECO:0000256" key="8">
    <source>
        <dbReference type="ARBA" id="ARBA00034532"/>
    </source>
</evidence>
<keyword evidence="12" id="KW-1185">Reference proteome</keyword>
<evidence type="ECO:0000256" key="2">
    <source>
        <dbReference type="ARBA" id="ARBA00006914"/>
    </source>
</evidence>
<feature type="region of interest" description="Disordered" evidence="9">
    <location>
        <begin position="1769"/>
        <end position="1790"/>
    </location>
</feature>
<dbReference type="SMART" id="SM00382">
    <property type="entry name" value="AAA"/>
    <property type="match status" value="1"/>
</dbReference>
<comment type="similarity">
    <text evidence="2">Belongs to the AAA ATPase family.</text>
</comment>
<name>U6M523_EIMMA</name>
<feature type="domain" description="AAA+ ATPase" evidence="10">
    <location>
        <begin position="1466"/>
        <end position="1595"/>
    </location>
</feature>
<dbReference type="GO" id="GO:0005524">
    <property type="term" value="F:ATP binding"/>
    <property type="evidence" value="ECO:0007669"/>
    <property type="project" value="UniProtKB-KW"/>
</dbReference>
<feature type="compositionally biased region" description="Basic and acidic residues" evidence="9">
    <location>
        <begin position="1708"/>
        <end position="1718"/>
    </location>
</feature>
<dbReference type="SUPFAM" id="SSF52540">
    <property type="entry name" value="P-loop containing nucleoside triphosphate hydrolases"/>
    <property type="match status" value="1"/>
</dbReference>
<evidence type="ECO:0000256" key="4">
    <source>
        <dbReference type="ARBA" id="ARBA00022801"/>
    </source>
</evidence>
<keyword evidence="5" id="KW-0067">ATP-binding</keyword>
<keyword evidence="3" id="KW-0547">Nucleotide-binding</keyword>
<proteinExistence type="inferred from homology"/>
<dbReference type="PANTHER" id="PTHR23077">
    <property type="entry name" value="AAA-FAMILY ATPASE"/>
    <property type="match status" value="1"/>
</dbReference>
<comment type="subcellular location">
    <subcellularLocation>
        <location evidence="1">Membrane</location>
    </subcellularLocation>
</comment>
<evidence type="ECO:0000256" key="5">
    <source>
        <dbReference type="ARBA" id="ARBA00022840"/>
    </source>
</evidence>
<protein>
    <recommendedName>
        <fullName evidence="8">Peroxisomal ATPase PEX1</fullName>
    </recommendedName>
    <alternativeName>
        <fullName evidence="7">Peroxin-1</fullName>
    </alternativeName>
</protein>
<dbReference type="OMA" id="QRYHRYC"/>
<dbReference type="InterPro" id="IPR050168">
    <property type="entry name" value="AAA_ATPase_domain"/>
</dbReference>
<dbReference type="InterPro" id="IPR003593">
    <property type="entry name" value="AAA+_ATPase"/>
</dbReference>
<dbReference type="InterPro" id="IPR015342">
    <property type="entry name" value="PEX1-N_C-lobe"/>
</dbReference>
<dbReference type="RefSeq" id="XP_013335990.1">
    <property type="nucleotide sequence ID" value="XM_013480536.1"/>
</dbReference>
<dbReference type="SUPFAM" id="SSF54585">
    <property type="entry name" value="Cdc48 domain 2-like"/>
    <property type="match status" value="1"/>
</dbReference>
<gene>
    <name evidence="11" type="ORF">EMWEY_00021550</name>
</gene>
<dbReference type="Gene3D" id="3.40.50.300">
    <property type="entry name" value="P-loop containing nucleotide triphosphate hydrolases"/>
    <property type="match status" value="1"/>
</dbReference>
<dbReference type="VEuPathDB" id="ToxoDB:EMWEY_00021550"/>
<evidence type="ECO:0000256" key="6">
    <source>
        <dbReference type="ARBA" id="ARBA00023136"/>
    </source>
</evidence>
<reference evidence="11" key="2">
    <citation type="submission" date="2013-10" db="EMBL/GenBank/DDBJ databases">
        <authorList>
            <person name="Aslett M."/>
        </authorList>
    </citation>
    <scope>NUCLEOTIDE SEQUENCE [LARGE SCALE GENOMIC DNA]</scope>
    <source>
        <strain evidence="11">Weybridge</strain>
    </source>
</reference>
<accession>U6M523</accession>
<evidence type="ECO:0000256" key="1">
    <source>
        <dbReference type="ARBA" id="ARBA00004370"/>
    </source>
</evidence>
<evidence type="ECO:0000313" key="12">
    <source>
        <dbReference type="Proteomes" id="UP000030763"/>
    </source>
</evidence>
<evidence type="ECO:0000313" key="11">
    <source>
        <dbReference type="EMBL" id="CDJ59342.1"/>
    </source>
</evidence>
<dbReference type="Pfam" id="PF00004">
    <property type="entry name" value="AAA"/>
    <property type="match status" value="1"/>
</dbReference>
<dbReference type="GO" id="GO:0016887">
    <property type="term" value="F:ATP hydrolysis activity"/>
    <property type="evidence" value="ECO:0007669"/>
    <property type="project" value="InterPro"/>
</dbReference>
<dbReference type="Pfam" id="PF09262">
    <property type="entry name" value="PEX-1N"/>
    <property type="match status" value="1"/>
</dbReference>
<dbReference type="EMBL" id="HG720308">
    <property type="protein sequence ID" value="CDJ59342.1"/>
    <property type="molecule type" value="Genomic_DNA"/>
</dbReference>
<feature type="region of interest" description="Disordered" evidence="9">
    <location>
        <begin position="690"/>
        <end position="717"/>
    </location>
</feature>
<dbReference type="GO" id="GO:0005829">
    <property type="term" value="C:cytosol"/>
    <property type="evidence" value="ECO:0007669"/>
    <property type="project" value="TreeGrafter"/>
</dbReference>
<dbReference type="Gene3D" id="1.10.8.60">
    <property type="match status" value="1"/>
</dbReference>
<dbReference type="PANTHER" id="PTHR23077:SF12">
    <property type="entry name" value="PEROXISOMAL ATPASE PEX1"/>
    <property type="match status" value="1"/>
</dbReference>
<feature type="compositionally biased region" description="Low complexity" evidence="9">
    <location>
        <begin position="14"/>
        <end position="35"/>
    </location>
</feature>
<dbReference type="InterPro" id="IPR029067">
    <property type="entry name" value="CDC48_domain_2-like_sf"/>
</dbReference>
<feature type="region of interest" description="Disordered" evidence="9">
    <location>
        <begin position="762"/>
        <end position="790"/>
    </location>
</feature>
<dbReference type="GO" id="GO:0016558">
    <property type="term" value="P:protein import into peroxisome matrix"/>
    <property type="evidence" value="ECO:0007669"/>
    <property type="project" value="TreeGrafter"/>
</dbReference>
<evidence type="ECO:0000256" key="7">
    <source>
        <dbReference type="ARBA" id="ARBA00032509"/>
    </source>
</evidence>
<dbReference type="OrthoDB" id="345979at2759"/>
<keyword evidence="4" id="KW-0378">Hydrolase</keyword>